<dbReference type="Proteomes" id="UP001151760">
    <property type="component" value="Unassembled WGS sequence"/>
</dbReference>
<keyword evidence="3" id="KW-1185">Reference proteome</keyword>
<name>A0ABQ5FWI1_9ASTR</name>
<accession>A0ABQ5FWI1</accession>
<protein>
    <submittedName>
        <fullName evidence="2">Uncharacterized protein</fullName>
    </submittedName>
</protein>
<proteinExistence type="predicted"/>
<evidence type="ECO:0000256" key="1">
    <source>
        <dbReference type="SAM" id="MobiDB-lite"/>
    </source>
</evidence>
<comment type="caution">
    <text evidence="2">The sequence shown here is derived from an EMBL/GenBank/DDBJ whole genome shotgun (WGS) entry which is preliminary data.</text>
</comment>
<sequence>MKKVNTVRVNGVNTAGQIAVSAVKGNGVTAVKASAVDVQDMDGGFVAFGGSARGGKITGKGKIRTDKLDFEDVFFVNELKFNLFSISQMCDKKNNVLFTEIECLVLSSDFKLLDESQVLLRVPNQTNMYNFDLKNVVPSGDLTCLFAKSTINKSKSKLQKSSLCNKSSDEADEDDTADEAAGETPLQKLASENEQALKNVLDKMMDQEKEAKEQSDDVRKDTLVNIAGGSIIFGDVGSSFVPLIKFTNLPHDPLMPDLKDTTEVPNTSIFGSAYDDDDLYTCNSPYADQVVVAEADFNNMEFSTIVSPIPTTRVHSIHPKDQIIGDRRSIVQTRGITKKSSREHAMISYIQKQRRSNHKDFQN</sequence>
<organism evidence="2 3">
    <name type="scientific">Tanacetum coccineum</name>
    <dbReference type="NCBI Taxonomy" id="301880"/>
    <lineage>
        <taxon>Eukaryota</taxon>
        <taxon>Viridiplantae</taxon>
        <taxon>Streptophyta</taxon>
        <taxon>Embryophyta</taxon>
        <taxon>Tracheophyta</taxon>
        <taxon>Spermatophyta</taxon>
        <taxon>Magnoliopsida</taxon>
        <taxon>eudicotyledons</taxon>
        <taxon>Gunneridae</taxon>
        <taxon>Pentapetalae</taxon>
        <taxon>asterids</taxon>
        <taxon>campanulids</taxon>
        <taxon>Asterales</taxon>
        <taxon>Asteraceae</taxon>
        <taxon>Asteroideae</taxon>
        <taxon>Anthemideae</taxon>
        <taxon>Anthemidinae</taxon>
        <taxon>Tanacetum</taxon>
    </lineage>
</organism>
<evidence type="ECO:0000313" key="3">
    <source>
        <dbReference type="Proteomes" id="UP001151760"/>
    </source>
</evidence>
<evidence type="ECO:0000313" key="2">
    <source>
        <dbReference type="EMBL" id="GJT67746.1"/>
    </source>
</evidence>
<feature type="region of interest" description="Disordered" evidence="1">
    <location>
        <begin position="162"/>
        <end position="192"/>
    </location>
</feature>
<reference evidence="2" key="2">
    <citation type="submission" date="2022-01" db="EMBL/GenBank/DDBJ databases">
        <authorList>
            <person name="Yamashiro T."/>
            <person name="Shiraishi A."/>
            <person name="Satake H."/>
            <person name="Nakayama K."/>
        </authorList>
    </citation>
    <scope>NUCLEOTIDE SEQUENCE</scope>
</reference>
<dbReference type="EMBL" id="BQNB010017836">
    <property type="protein sequence ID" value="GJT67746.1"/>
    <property type="molecule type" value="Genomic_DNA"/>
</dbReference>
<gene>
    <name evidence="2" type="ORF">Tco_1019226</name>
</gene>
<reference evidence="2" key="1">
    <citation type="journal article" date="2022" name="Int. J. Mol. Sci.">
        <title>Draft Genome of Tanacetum Coccineum: Genomic Comparison of Closely Related Tanacetum-Family Plants.</title>
        <authorList>
            <person name="Yamashiro T."/>
            <person name="Shiraishi A."/>
            <person name="Nakayama K."/>
            <person name="Satake H."/>
        </authorList>
    </citation>
    <scope>NUCLEOTIDE SEQUENCE</scope>
</reference>
<feature type="compositionally biased region" description="Acidic residues" evidence="1">
    <location>
        <begin position="170"/>
        <end position="181"/>
    </location>
</feature>